<dbReference type="PANTHER" id="PTHR21198">
    <property type="entry name" value="GLUTAMATE RACEMASE"/>
    <property type="match status" value="1"/>
</dbReference>
<keyword evidence="4" id="KW-1185">Reference proteome</keyword>
<evidence type="ECO:0000256" key="2">
    <source>
        <dbReference type="ARBA" id="ARBA00023235"/>
    </source>
</evidence>
<protein>
    <submittedName>
        <fullName evidence="3">Racemase</fullName>
    </submittedName>
</protein>
<sequence length="233" mass="25107">MEVPVKTIGLLGGMSWESTALYYRLINERTRALLGGLHSAPIAMVSVDFAPLERLQVAGDWVGIGRQLSANAREVQAAGADVLLLCTNTMHKVADEIAAAVDIPMLHLADTTAQAIRANGHARPALLGTRFTMEEAFYRERLSSAGLSALIPDQSARDEVHRVIYEELCQGQVRAESRNAYQRVVADLANEGADCVIAGCTEITLLLSPDDCPLPLYDTAALHAQAAVSWALQ</sequence>
<dbReference type="AlphaFoldDB" id="A0A918XBP3"/>
<proteinExistence type="inferred from homology"/>
<dbReference type="Gene3D" id="3.40.50.1860">
    <property type="match status" value="2"/>
</dbReference>
<comment type="caution">
    <text evidence="3">The sequence shown here is derived from an EMBL/GenBank/DDBJ whole genome shotgun (WGS) entry which is preliminary data.</text>
</comment>
<name>A0A918XBP3_9GAMM</name>
<dbReference type="InterPro" id="IPR004380">
    <property type="entry name" value="Asp_race"/>
</dbReference>
<dbReference type="Proteomes" id="UP000644693">
    <property type="component" value="Unassembled WGS sequence"/>
</dbReference>
<keyword evidence="2" id="KW-0413">Isomerase</keyword>
<gene>
    <name evidence="3" type="primary">ygeA</name>
    <name evidence="3" type="ORF">GCM10007053_00120</name>
</gene>
<dbReference type="GO" id="GO:0047661">
    <property type="term" value="F:amino-acid racemase activity"/>
    <property type="evidence" value="ECO:0007669"/>
    <property type="project" value="InterPro"/>
</dbReference>
<dbReference type="Pfam" id="PF01177">
    <property type="entry name" value="Asp_Glu_race"/>
    <property type="match status" value="1"/>
</dbReference>
<dbReference type="InterPro" id="IPR001920">
    <property type="entry name" value="Asp/Glu_race"/>
</dbReference>
<organism evidence="3 4">
    <name type="scientific">Parahalioglobus pacificus</name>
    <dbReference type="NCBI Taxonomy" id="930806"/>
    <lineage>
        <taxon>Bacteria</taxon>
        <taxon>Pseudomonadati</taxon>
        <taxon>Pseudomonadota</taxon>
        <taxon>Gammaproteobacteria</taxon>
        <taxon>Cellvibrionales</taxon>
        <taxon>Halieaceae</taxon>
        <taxon>Parahalioglobus</taxon>
    </lineage>
</organism>
<evidence type="ECO:0000313" key="3">
    <source>
        <dbReference type="EMBL" id="GHD24931.1"/>
    </source>
</evidence>
<evidence type="ECO:0000256" key="1">
    <source>
        <dbReference type="ARBA" id="ARBA00007847"/>
    </source>
</evidence>
<dbReference type="EMBL" id="BMYM01000001">
    <property type="protein sequence ID" value="GHD24931.1"/>
    <property type="molecule type" value="Genomic_DNA"/>
</dbReference>
<reference evidence="3" key="1">
    <citation type="journal article" date="2014" name="Int. J. Syst. Evol. Microbiol.">
        <title>Complete genome sequence of Corynebacterium casei LMG S-19264T (=DSM 44701T), isolated from a smear-ripened cheese.</title>
        <authorList>
            <consortium name="US DOE Joint Genome Institute (JGI-PGF)"/>
            <person name="Walter F."/>
            <person name="Albersmeier A."/>
            <person name="Kalinowski J."/>
            <person name="Ruckert C."/>
        </authorList>
    </citation>
    <scope>NUCLEOTIDE SEQUENCE</scope>
    <source>
        <strain evidence="3">KCTC 23430</strain>
    </source>
</reference>
<dbReference type="NCBIfam" id="TIGR00035">
    <property type="entry name" value="asp_race"/>
    <property type="match status" value="1"/>
</dbReference>
<evidence type="ECO:0000313" key="4">
    <source>
        <dbReference type="Proteomes" id="UP000644693"/>
    </source>
</evidence>
<reference evidence="3" key="2">
    <citation type="submission" date="2020-09" db="EMBL/GenBank/DDBJ databases">
        <authorList>
            <person name="Sun Q."/>
            <person name="Kim S."/>
        </authorList>
    </citation>
    <scope>NUCLEOTIDE SEQUENCE</scope>
    <source>
        <strain evidence="3">KCTC 23430</strain>
    </source>
</reference>
<comment type="similarity">
    <text evidence="1">Belongs to the aspartate/glutamate racemases family.</text>
</comment>
<dbReference type="PANTHER" id="PTHR21198:SF7">
    <property type="entry name" value="ASPARTATE-GLUTAMATE RACEMASE FAMILY"/>
    <property type="match status" value="1"/>
</dbReference>
<dbReference type="InterPro" id="IPR015942">
    <property type="entry name" value="Asp/Glu/hydantoin_racemase"/>
</dbReference>
<accession>A0A918XBP3</accession>
<dbReference type="SUPFAM" id="SSF53681">
    <property type="entry name" value="Aspartate/glutamate racemase"/>
    <property type="match status" value="2"/>
</dbReference>